<name>A0A139AMA0_GONPJ</name>
<evidence type="ECO:0000256" key="1">
    <source>
        <dbReference type="SAM" id="MobiDB-lite"/>
    </source>
</evidence>
<feature type="region of interest" description="Disordered" evidence="1">
    <location>
        <begin position="28"/>
        <end position="132"/>
    </location>
</feature>
<dbReference type="Proteomes" id="UP000070544">
    <property type="component" value="Unassembled WGS sequence"/>
</dbReference>
<reference evidence="2 3" key="1">
    <citation type="journal article" date="2015" name="Genome Biol. Evol.">
        <title>Phylogenomic analyses indicate that early fungi evolved digesting cell walls of algal ancestors of land plants.</title>
        <authorList>
            <person name="Chang Y."/>
            <person name="Wang S."/>
            <person name="Sekimoto S."/>
            <person name="Aerts A.L."/>
            <person name="Choi C."/>
            <person name="Clum A."/>
            <person name="LaButti K.M."/>
            <person name="Lindquist E.A."/>
            <person name="Yee Ngan C."/>
            <person name="Ohm R.A."/>
            <person name="Salamov A.A."/>
            <person name="Grigoriev I.V."/>
            <person name="Spatafora J.W."/>
            <person name="Berbee M.L."/>
        </authorList>
    </citation>
    <scope>NUCLEOTIDE SEQUENCE [LARGE SCALE GENOMIC DNA]</scope>
    <source>
        <strain evidence="2 3">JEL478</strain>
    </source>
</reference>
<sequence length="157" mass="16831">MEASHTVPNALARNVVERMEKDWSCDRVDSGVSLHPAGRPTDREIPCIGTAGTRHTSPPVNGECSSEMNSDSDSGSEDELTDRASKRRRADAPTAADTLSGAPAVATAKDTAVTQSQPPQNRGRGRGRGLGRARVDMLRGVRELTALNYLRGSNIEY</sequence>
<dbReference type="EMBL" id="KQ965744">
    <property type="protein sequence ID" value="KXS17906.1"/>
    <property type="molecule type" value="Genomic_DNA"/>
</dbReference>
<gene>
    <name evidence="2" type="ORF">M427DRAFT_235116</name>
</gene>
<dbReference type="AlphaFoldDB" id="A0A139AMA0"/>
<keyword evidence="3" id="KW-1185">Reference proteome</keyword>
<organism evidence="2 3">
    <name type="scientific">Gonapodya prolifera (strain JEL478)</name>
    <name type="common">Monoblepharis prolifera</name>
    <dbReference type="NCBI Taxonomy" id="1344416"/>
    <lineage>
        <taxon>Eukaryota</taxon>
        <taxon>Fungi</taxon>
        <taxon>Fungi incertae sedis</taxon>
        <taxon>Chytridiomycota</taxon>
        <taxon>Chytridiomycota incertae sedis</taxon>
        <taxon>Monoblepharidomycetes</taxon>
        <taxon>Monoblepharidales</taxon>
        <taxon>Gonapodyaceae</taxon>
        <taxon>Gonapodya</taxon>
    </lineage>
</organism>
<feature type="compositionally biased region" description="Low complexity" evidence="1">
    <location>
        <begin position="63"/>
        <end position="73"/>
    </location>
</feature>
<evidence type="ECO:0000313" key="3">
    <source>
        <dbReference type="Proteomes" id="UP000070544"/>
    </source>
</evidence>
<proteinExistence type="predicted"/>
<accession>A0A139AMA0</accession>
<evidence type="ECO:0000313" key="2">
    <source>
        <dbReference type="EMBL" id="KXS17906.1"/>
    </source>
</evidence>
<protein>
    <submittedName>
        <fullName evidence="2">Uncharacterized protein</fullName>
    </submittedName>
</protein>